<keyword evidence="2" id="KW-0255">Endonuclease</keyword>
<reference evidence="2 3" key="1">
    <citation type="submission" date="2018-06" db="EMBL/GenBank/DDBJ databases">
        <authorList>
            <consortium name="Pathogen Informatics"/>
            <person name="Doyle S."/>
        </authorList>
    </citation>
    <scope>NUCLEOTIDE SEQUENCE [LARGE SCALE GENOMIC DNA]</scope>
    <source>
        <strain evidence="2 3">NCTC11862</strain>
    </source>
</reference>
<keyword evidence="2" id="KW-0378">Hydrolase</keyword>
<dbReference type="Gene3D" id="1.10.30.50">
    <property type="match status" value="1"/>
</dbReference>
<evidence type="ECO:0000313" key="3">
    <source>
        <dbReference type="Proteomes" id="UP000254467"/>
    </source>
</evidence>
<dbReference type="GO" id="GO:0008270">
    <property type="term" value="F:zinc ion binding"/>
    <property type="evidence" value="ECO:0007669"/>
    <property type="project" value="InterPro"/>
</dbReference>
<dbReference type="RefSeq" id="WP_018581502.1">
    <property type="nucleotide sequence ID" value="NZ_LDYD01000005.1"/>
</dbReference>
<dbReference type="GO" id="GO:0003676">
    <property type="term" value="F:nucleic acid binding"/>
    <property type="evidence" value="ECO:0007669"/>
    <property type="project" value="InterPro"/>
</dbReference>
<keyword evidence="3" id="KW-1185">Reference proteome</keyword>
<accession>A0A376CLW5</accession>
<feature type="domain" description="HNH nuclease" evidence="1">
    <location>
        <begin position="258"/>
        <end position="310"/>
    </location>
</feature>
<name>A0A376CLW5_9CORY</name>
<dbReference type="OrthoDB" id="9802901at2"/>
<dbReference type="GO" id="GO:0004519">
    <property type="term" value="F:endonuclease activity"/>
    <property type="evidence" value="ECO:0007669"/>
    <property type="project" value="UniProtKB-KW"/>
</dbReference>
<evidence type="ECO:0000259" key="1">
    <source>
        <dbReference type="SMART" id="SM00507"/>
    </source>
</evidence>
<sequence length="363" mass="39908">MTTYQTFAAGWASAISILEGAAGRSVIDMCKDGLDTTMAKLLHKLSTIYFGSTSHTRYQARARRNAADNRHTFNTLAEIEKQVKKLDDKKHSWRMREELTEQPAILRSIRARADELLAELNGPEKVVNESSISARAIPNSTHMRLSATAPGHLVRAALDALNDVPEDDRAEEAVRRIFGGGTSAEPTLSARVIVRAEDVASIGEEREDGDVILSLTNGTRILSSELARQNLAEDCRIVLVSPMLGVLNVFEGRFANEKQREALAAVEPVCTCDGCGEGADYCEINHNIPYSRGGPTSVRNLSTVCRFDNGRMSDTNIYGHIEQRGGENYHVSPYGQWRLNNHPVARGGAMRLVKHGPPRARTT</sequence>
<dbReference type="AlphaFoldDB" id="A0A376CLW5"/>
<dbReference type="CDD" id="cd00085">
    <property type="entry name" value="HNHc"/>
    <property type="match status" value="1"/>
</dbReference>
<dbReference type="Proteomes" id="UP000254467">
    <property type="component" value="Unassembled WGS sequence"/>
</dbReference>
<dbReference type="InterPro" id="IPR003615">
    <property type="entry name" value="HNH_nuc"/>
</dbReference>
<proteinExistence type="predicted"/>
<dbReference type="SMART" id="SM00507">
    <property type="entry name" value="HNHc"/>
    <property type="match status" value="1"/>
</dbReference>
<protein>
    <submittedName>
        <fullName evidence="2">Endonuclease</fullName>
    </submittedName>
</protein>
<dbReference type="Pfam" id="PF01844">
    <property type="entry name" value="HNH"/>
    <property type="match status" value="1"/>
</dbReference>
<keyword evidence="2" id="KW-0540">Nuclease</keyword>
<dbReference type="EMBL" id="UFXQ01000001">
    <property type="protein sequence ID" value="STC69496.1"/>
    <property type="molecule type" value="Genomic_DNA"/>
</dbReference>
<dbReference type="InterPro" id="IPR002711">
    <property type="entry name" value="HNH"/>
</dbReference>
<evidence type="ECO:0000313" key="2">
    <source>
        <dbReference type="EMBL" id="STC69496.1"/>
    </source>
</evidence>
<gene>
    <name evidence="2" type="ORF">NCTC11862_01291</name>
</gene>
<organism evidence="2 3">
    <name type="scientific">Corynebacterium pilosum</name>
    <dbReference type="NCBI Taxonomy" id="35756"/>
    <lineage>
        <taxon>Bacteria</taxon>
        <taxon>Bacillati</taxon>
        <taxon>Actinomycetota</taxon>
        <taxon>Actinomycetes</taxon>
        <taxon>Mycobacteriales</taxon>
        <taxon>Corynebacteriaceae</taxon>
        <taxon>Corynebacterium</taxon>
    </lineage>
</organism>